<feature type="domain" description="Glucose-methanol-choline oxidoreductase N-terminal" evidence="8">
    <location>
        <begin position="143"/>
        <end position="166"/>
    </location>
</feature>
<protein>
    <recommendedName>
        <fullName evidence="8 9">Glucose-methanol-choline oxidoreductase N-terminal domain-containing protein</fullName>
    </recommendedName>
</protein>
<evidence type="ECO:0000313" key="11">
    <source>
        <dbReference type="Proteomes" id="UP000015104"/>
    </source>
</evidence>
<dbReference type="eggNOG" id="KOG1238">
    <property type="taxonomic scope" value="Eukaryota"/>
</dbReference>
<dbReference type="InterPro" id="IPR000172">
    <property type="entry name" value="GMC_OxRdtase_N"/>
</dbReference>
<keyword evidence="7" id="KW-1133">Transmembrane helix</keyword>
<dbReference type="GO" id="GO:0050660">
    <property type="term" value="F:flavin adenine dinucleotide binding"/>
    <property type="evidence" value="ECO:0007669"/>
    <property type="project" value="InterPro"/>
</dbReference>
<sequence>MISLKIFTFKQCKTMSAVNSLITFFANPVSIIGSSLIIQLASVFWANTQYQSYSQNTENGREEFDYIIIGGGTAGAVVASRLSENPALSILVLEAGGSESFITEIPCFWVLWRGSSLNNQYKTEPQSVGCQAYQENRCRLDSGRGLGGSSAINGMVYVRGHPDDYNDWSSLGINGWSFDELIPYFLKSESFQRMNRVSEQFHNTTGPLPIDYGSFVHPTNWAFFKTLQNLGYSIDDYNSDQQLVFDRVQTTTKQGVRWSTHKAFLSQSKLSSSPKLKVRTHSPVQKIIFDKNKRAIGVEYKDISGRLLHSYASKEIILSAGSFGSPHLLLLSGVGPKGHVESFDIPNIVDRPGVGSNLRDHVYGLLSYTTNLTTVTDPASTLNLPNYFSFTRGHGPLTSGGGIALGNIKTEPKIPVLSTKPDIQLVFAGTSPSSLPDSNFWTNVFGLKEGIYESYFQPYVGRETLTAYVCLLHPESVGSLRLSSRNPMDKPLVNPNYFDSTKDIKTLVEGIKVAHKIMSSPLMKSLGVQLFDSKFPGCEQYQLASDDYWSCYVKQFTVKGDHYVGTCRMGNQSDSLAVVDDQLRVIGVEGLRVVDASVMPRITSGNTMAPTIMIAEKASDLIRQSAKK</sequence>
<keyword evidence="3 6" id="KW-0285">Flavoprotein</keyword>
<keyword evidence="4 5" id="KW-0274">FAD</keyword>
<proteinExistence type="inferred from homology"/>
<feature type="binding site" evidence="5">
    <location>
        <position position="284"/>
    </location>
    <ligand>
        <name>FAD</name>
        <dbReference type="ChEBI" id="CHEBI:57692"/>
    </ligand>
</feature>
<dbReference type="PANTHER" id="PTHR11552:SF147">
    <property type="entry name" value="CHOLINE DEHYDROGENASE, MITOCHONDRIAL"/>
    <property type="match status" value="1"/>
</dbReference>
<name>T1KCE4_TETUR</name>
<evidence type="ECO:0000259" key="8">
    <source>
        <dbReference type="PROSITE" id="PS00623"/>
    </source>
</evidence>
<evidence type="ECO:0000256" key="2">
    <source>
        <dbReference type="ARBA" id="ARBA00010790"/>
    </source>
</evidence>
<dbReference type="Pfam" id="PF00732">
    <property type="entry name" value="GMC_oxred_N"/>
    <property type="match status" value="1"/>
</dbReference>
<dbReference type="STRING" id="32264.T1KCE4"/>
<dbReference type="InterPro" id="IPR036188">
    <property type="entry name" value="FAD/NAD-bd_sf"/>
</dbReference>
<keyword evidence="7" id="KW-0812">Transmembrane</keyword>
<dbReference type="SUPFAM" id="SSF54373">
    <property type="entry name" value="FAD-linked reductases, C-terminal domain"/>
    <property type="match status" value="1"/>
</dbReference>
<dbReference type="Gene3D" id="3.50.50.60">
    <property type="entry name" value="FAD/NAD(P)-binding domain"/>
    <property type="match status" value="1"/>
</dbReference>
<dbReference type="PIRSF" id="PIRSF000137">
    <property type="entry name" value="Alcohol_oxidase"/>
    <property type="match status" value="1"/>
</dbReference>
<dbReference type="PROSITE" id="PS00624">
    <property type="entry name" value="GMC_OXRED_2"/>
    <property type="match status" value="1"/>
</dbReference>
<evidence type="ECO:0000256" key="5">
    <source>
        <dbReference type="PIRSR" id="PIRSR000137-2"/>
    </source>
</evidence>
<feature type="domain" description="Glucose-methanol-choline oxidoreductase N-terminal" evidence="9">
    <location>
        <begin position="321"/>
        <end position="335"/>
    </location>
</feature>
<dbReference type="Pfam" id="PF05199">
    <property type="entry name" value="GMC_oxred_C"/>
    <property type="match status" value="1"/>
</dbReference>
<dbReference type="EnsemblMetazoa" id="tetur08g07330.1">
    <property type="protein sequence ID" value="tetur08g07330.1"/>
    <property type="gene ID" value="tetur08g07330"/>
</dbReference>
<evidence type="ECO:0000256" key="4">
    <source>
        <dbReference type="ARBA" id="ARBA00022827"/>
    </source>
</evidence>
<dbReference type="GO" id="GO:0016614">
    <property type="term" value="F:oxidoreductase activity, acting on CH-OH group of donors"/>
    <property type="evidence" value="ECO:0007669"/>
    <property type="project" value="InterPro"/>
</dbReference>
<evidence type="ECO:0000256" key="1">
    <source>
        <dbReference type="ARBA" id="ARBA00001974"/>
    </source>
</evidence>
<dbReference type="PANTHER" id="PTHR11552">
    <property type="entry name" value="GLUCOSE-METHANOL-CHOLINE GMC OXIDOREDUCTASE"/>
    <property type="match status" value="1"/>
</dbReference>
<evidence type="ECO:0000256" key="6">
    <source>
        <dbReference type="RuleBase" id="RU003968"/>
    </source>
</evidence>
<evidence type="ECO:0000313" key="10">
    <source>
        <dbReference type="EnsemblMetazoa" id="tetur08g07330.1"/>
    </source>
</evidence>
<reference evidence="10" key="2">
    <citation type="submission" date="2015-06" db="UniProtKB">
        <authorList>
            <consortium name="EnsemblMetazoa"/>
        </authorList>
    </citation>
    <scope>IDENTIFICATION</scope>
</reference>
<evidence type="ECO:0000256" key="7">
    <source>
        <dbReference type="SAM" id="Phobius"/>
    </source>
</evidence>
<dbReference type="EMBL" id="CAEY01001959">
    <property type="status" value="NOT_ANNOTATED_CDS"/>
    <property type="molecule type" value="Genomic_DNA"/>
</dbReference>
<keyword evidence="11" id="KW-1185">Reference proteome</keyword>
<reference evidence="11" key="1">
    <citation type="submission" date="2011-08" db="EMBL/GenBank/DDBJ databases">
        <authorList>
            <person name="Rombauts S."/>
        </authorList>
    </citation>
    <scope>NUCLEOTIDE SEQUENCE</scope>
    <source>
        <strain evidence="11">London</strain>
    </source>
</reference>
<dbReference type="PROSITE" id="PS00623">
    <property type="entry name" value="GMC_OXRED_1"/>
    <property type="match status" value="1"/>
</dbReference>
<evidence type="ECO:0000259" key="9">
    <source>
        <dbReference type="PROSITE" id="PS00624"/>
    </source>
</evidence>
<dbReference type="Proteomes" id="UP000015104">
    <property type="component" value="Unassembled WGS sequence"/>
</dbReference>
<dbReference type="InterPro" id="IPR007867">
    <property type="entry name" value="GMC_OxRtase_C"/>
</dbReference>
<dbReference type="Gene3D" id="3.30.560.10">
    <property type="entry name" value="Glucose Oxidase, domain 3"/>
    <property type="match status" value="1"/>
</dbReference>
<comment type="similarity">
    <text evidence="2 6">Belongs to the GMC oxidoreductase family.</text>
</comment>
<evidence type="ECO:0000256" key="3">
    <source>
        <dbReference type="ARBA" id="ARBA00022630"/>
    </source>
</evidence>
<accession>T1KCE4</accession>
<dbReference type="InterPro" id="IPR012132">
    <property type="entry name" value="GMC_OxRdtase"/>
</dbReference>
<keyword evidence="7" id="KW-0472">Membrane</keyword>
<dbReference type="HOGENOM" id="CLU_002865_7_0_1"/>
<dbReference type="SUPFAM" id="SSF51905">
    <property type="entry name" value="FAD/NAD(P)-binding domain"/>
    <property type="match status" value="1"/>
</dbReference>
<dbReference type="AlphaFoldDB" id="T1KCE4"/>
<feature type="transmembrane region" description="Helical" evidence="7">
    <location>
        <begin position="21"/>
        <end position="46"/>
    </location>
</feature>
<feature type="binding site" evidence="5">
    <location>
        <begin position="153"/>
        <end position="156"/>
    </location>
    <ligand>
        <name>FAD</name>
        <dbReference type="ChEBI" id="CHEBI:57692"/>
    </ligand>
</feature>
<comment type="cofactor">
    <cofactor evidence="1 5">
        <name>FAD</name>
        <dbReference type="ChEBI" id="CHEBI:57692"/>
    </cofactor>
</comment>
<organism evidence="10 11">
    <name type="scientific">Tetranychus urticae</name>
    <name type="common">Two-spotted spider mite</name>
    <dbReference type="NCBI Taxonomy" id="32264"/>
    <lineage>
        <taxon>Eukaryota</taxon>
        <taxon>Metazoa</taxon>
        <taxon>Ecdysozoa</taxon>
        <taxon>Arthropoda</taxon>
        <taxon>Chelicerata</taxon>
        <taxon>Arachnida</taxon>
        <taxon>Acari</taxon>
        <taxon>Acariformes</taxon>
        <taxon>Trombidiformes</taxon>
        <taxon>Prostigmata</taxon>
        <taxon>Eleutherengona</taxon>
        <taxon>Raphignathae</taxon>
        <taxon>Tetranychoidea</taxon>
        <taxon>Tetranychidae</taxon>
        <taxon>Tetranychus</taxon>
    </lineage>
</organism>